<reference evidence="2" key="2">
    <citation type="journal article" date="2010" name="J. Gen. Virol.">
        <title>Characterization of a novel wood mouse virus related to murid herpesvirus 4.</title>
        <authorList>
            <person name="Hughes D.J."/>
            <person name="Kipar A."/>
            <person name="Milligan S.G."/>
            <person name="Cunningham C."/>
            <person name="Sanders M."/>
            <person name="Quail M.A."/>
            <person name="Rajandream M.A."/>
            <person name="Efstathiou S."/>
            <person name="Bowden R.J."/>
            <person name="Chastel C."/>
            <person name="Bennett M."/>
            <person name="Sample J.T."/>
            <person name="Barrell B."/>
            <person name="Davison A.J."/>
            <person name="Stewart J.P."/>
        </authorList>
    </citation>
    <scope>NUCLEOTIDE SEQUENCE</scope>
    <source>
        <strain evidence="2">Brest/An711</strain>
    </source>
</reference>
<dbReference type="Pfam" id="PF05774">
    <property type="entry name" value="Herpes_heli_pri"/>
    <property type="match status" value="1"/>
</dbReference>
<name>D0PPC9_9GAMA</name>
<dbReference type="Pfam" id="PF03324">
    <property type="entry name" value="Herpes_HEPA"/>
    <property type="match status" value="1"/>
</dbReference>
<sequence>MCRLQWHDVQLLNVSLYNISMPHKIGIWVITTLKTSTWDLCVFFRIEQLSATVPHIPGELDTSPMSPFMHNENICLFDLLMRDQSPVLRKISNLGRVKLGTSGKEILAVEEVENGLTHQLTGGYLMCFGTSVCREEACGTLTSWKEHLLKDFNLCQPQVYLKTSRGVYVYDSRDTSPKKARLDSLTIEEIFSPVDTILHVAGSPITVRTFETPFHILWVDNDSVWNGYLSEFFRALYVKLYGNFFGLKPILAYVFPAAVESPTFFTTIFTSFPFLCLRFGKPVKTSCVHLQRDCLKILAKLPNVIRSPLADKVLDIKVLKKPITNMWPLLTRELNGSLAGDNKVIIIKECNVVEIDFTKAFLISCNMPYAVYWHEQMLEIVNVITDEMKDSLVSKYNEFLYAIISSGNRHSFTWASISKCIVHMVGPELVNNTQFLEEILHRLSAVYSGNQGDITVSTQNLKVGMFTDILEEIKLIKPLCLEENRQPVTFQGVCEDLLSYSLCLCGHSKNDILWKILLAMWQQRRNTSFWLKETMNIEYPTIRPKGLFFTIAPAFYLHTKHGMSFWLQDKPLPSCFDYTPYIMELCDLLQMNDEERDLVLSQYETLLNLS</sequence>
<reference evidence="2" key="1">
    <citation type="submission" date="2007-03" db="EMBL/GenBank/DDBJ databases">
        <title>Sequence characterization of a virus closely related to Murine gammaherpesvirus 68.</title>
        <authorList>
            <person name="Milligan S."/>
            <person name="Cunningham C."/>
            <person name="Efstathiou S."/>
            <person name="Chastel O."/>
            <person name="Davison A.J."/>
        </authorList>
    </citation>
    <scope>NUCLEOTIDE SEQUENCE</scope>
    <source>
        <strain evidence="2">Brest/An711</strain>
    </source>
</reference>
<organism evidence="2">
    <name type="scientific">Wood mouse herpesvirus</name>
    <dbReference type="NCBI Taxonomy" id="432370"/>
    <lineage>
        <taxon>Viruses</taxon>
        <taxon>Duplodnaviria</taxon>
        <taxon>Heunggongvirae</taxon>
        <taxon>Peploviricota</taxon>
        <taxon>Herviviricetes</taxon>
        <taxon>Herpesvirales</taxon>
        <taxon>Orthoherpesviridae</taxon>
        <taxon>Gammaherpesvirinae</taxon>
        <taxon>Rhadinovirus</taxon>
        <taxon>Rhadinovirus muridgamma7</taxon>
        <taxon>Murid gammaherpesvirus 7</taxon>
    </lineage>
</organism>
<dbReference type="InterPro" id="IPR008650">
    <property type="entry name" value="Helicase-primas_cplx_Herpesvir"/>
</dbReference>
<accession>D0PPC9</accession>
<dbReference type="InterPro" id="IPR004996">
    <property type="entry name" value="HSV_HEPA"/>
</dbReference>
<keyword evidence="2" id="KW-0067">ATP-binding</keyword>
<dbReference type="EMBL" id="EF495130">
    <property type="protein sequence ID" value="ABO48420.1"/>
    <property type="molecule type" value="Genomic_DNA"/>
</dbReference>
<dbReference type="GO" id="GO:0019079">
    <property type="term" value="P:viral genome replication"/>
    <property type="evidence" value="ECO:0007669"/>
    <property type="project" value="InterPro"/>
</dbReference>
<keyword evidence="2" id="KW-0347">Helicase</keyword>
<protein>
    <submittedName>
        <fullName evidence="2">Helicase-primase subunit</fullName>
    </submittedName>
</protein>
<dbReference type="GO" id="GO:0004386">
    <property type="term" value="F:helicase activity"/>
    <property type="evidence" value="ECO:0007669"/>
    <property type="project" value="UniProtKB-KW"/>
</dbReference>
<evidence type="ECO:0000313" key="2">
    <source>
        <dbReference type="EMBL" id="ABO48420.1"/>
    </source>
</evidence>
<evidence type="ECO:0000259" key="1">
    <source>
        <dbReference type="Pfam" id="PF05774"/>
    </source>
</evidence>
<feature type="domain" description="Herpesvirus helicase-primase complex component" evidence="1">
    <location>
        <begin position="505"/>
        <end position="587"/>
    </location>
</feature>
<keyword evidence="2" id="KW-0547">Nucleotide-binding</keyword>
<proteinExistence type="predicted"/>
<keyword evidence="2" id="KW-0378">Hydrolase</keyword>